<dbReference type="Gene3D" id="1.10.10.10">
    <property type="entry name" value="Winged helix-like DNA-binding domain superfamily/Winged helix DNA-binding domain"/>
    <property type="match status" value="1"/>
</dbReference>
<reference evidence="6 7" key="1">
    <citation type="submission" date="2016-10" db="EMBL/GenBank/DDBJ databases">
        <authorList>
            <person name="de Groot N.N."/>
        </authorList>
    </citation>
    <scope>NUCLEOTIDE SEQUENCE [LARGE SCALE GENOMIC DNA]</scope>
    <source>
        <strain evidence="6 7">CGMCC 1.5012</strain>
    </source>
</reference>
<evidence type="ECO:0000259" key="5">
    <source>
        <dbReference type="Pfam" id="PF08281"/>
    </source>
</evidence>
<keyword evidence="4" id="KW-0804">Transcription</keyword>
<keyword evidence="2" id="KW-0731">Sigma factor</keyword>
<dbReference type="Proteomes" id="UP000199182">
    <property type="component" value="Unassembled WGS sequence"/>
</dbReference>
<evidence type="ECO:0000256" key="4">
    <source>
        <dbReference type="ARBA" id="ARBA00023163"/>
    </source>
</evidence>
<dbReference type="SUPFAM" id="SSF88659">
    <property type="entry name" value="Sigma3 and sigma4 domains of RNA polymerase sigma factors"/>
    <property type="match status" value="1"/>
</dbReference>
<dbReference type="InterPro" id="IPR013324">
    <property type="entry name" value="RNA_pol_sigma_r3/r4-like"/>
</dbReference>
<dbReference type="RefSeq" id="WP_092639180.1">
    <property type="nucleotide sequence ID" value="NZ_FNID01000010.1"/>
</dbReference>
<evidence type="ECO:0000256" key="1">
    <source>
        <dbReference type="ARBA" id="ARBA00023015"/>
    </source>
</evidence>
<evidence type="ECO:0000256" key="3">
    <source>
        <dbReference type="ARBA" id="ARBA00023125"/>
    </source>
</evidence>
<keyword evidence="1" id="KW-0805">Transcription regulation</keyword>
<dbReference type="InterPro" id="IPR036388">
    <property type="entry name" value="WH-like_DNA-bd_sf"/>
</dbReference>
<dbReference type="NCBIfam" id="TIGR02937">
    <property type="entry name" value="sigma70-ECF"/>
    <property type="match status" value="1"/>
</dbReference>
<protein>
    <submittedName>
        <fullName evidence="6">RNA polymerase sigma factor, sigma-70 family</fullName>
    </submittedName>
</protein>
<sequence>MRQHKTSKDKRATYIYYTEDGHKTILVPGKDGVTEADIHTLHEFDDAEYRQHRRETEKHRSIEAAIEENAEQFPSSFNLEAAALQNIENANLHEAINSLLPQQKALIHKVFFEGCSLESIAREEGVSGQAIGNRLKKIIDKLQKVLK</sequence>
<feature type="domain" description="RNA polymerase sigma factor 70 region 4 type 2" evidence="5">
    <location>
        <begin position="91"/>
        <end position="140"/>
    </location>
</feature>
<dbReference type="PANTHER" id="PTHR30385">
    <property type="entry name" value="SIGMA FACTOR F FLAGELLAR"/>
    <property type="match status" value="1"/>
</dbReference>
<keyword evidence="7" id="KW-1185">Reference proteome</keyword>
<accession>A0A1G9YC90</accession>
<dbReference type="InterPro" id="IPR013249">
    <property type="entry name" value="RNA_pol_sigma70_r4_t2"/>
</dbReference>
<proteinExistence type="predicted"/>
<organism evidence="6 7">
    <name type="scientific">Acetanaerobacterium elongatum</name>
    <dbReference type="NCBI Taxonomy" id="258515"/>
    <lineage>
        <taxon>Bacteria</taxon>
        <taxon>Bacillati</taxon>
        <taxon>Bacillota</taxon>
        <taxon>Clostridia</taxon>
        <taxon>Eubacteriales</taxon>
        <taxon>Oscillospiraceae</taxon>
        <taxon>Acetanaerobacterium</taxon>
    </lineage>
</organism>
<dbReference type="GO" id="GO:0006352">
    <property type="term" value="P:DNA-templated transcription initiation"/>
    <property type="evidence" value="ECO:0007669"/>
    <property type="project" value="InterPro"/>
</dbReference>
<dbReference type="GO" id="GO:0003677">
    <property type="term" value="F:DNA binding"/>
    <property type="evidence" value="ECO:0007669"/>
    <property type="project" value="UniProtKB-KW"/>
</dbReference>
<dbReference type="OrthoDB" id="2166625at2"/>
<dbReference type="STRING" id="258515.SAMN05192585_11084"/>
<evidence type="ECO:0000313" key="6">
    <source>
        <dbReference type="EMBL" id="SDN06680.1"/>
    </source>
</evidence>
<name>A0A1G9YC90_9FIRM</name>
<dbReference type="InterPro" id="IPR014284">
    <property type="entry name" value="RNA_pol_sigma-70_dom"/>
</dbReference>
<keyword evidence="3" id="KW-0238">DNA-binding</keyword>
<gene>
    <name evidence="6" type="ORF">SAMN05192585_11084</name>
</gene>
<dbReference type="EMBL" id="FNID01000010">
    <property type="protein sequence ID" value="SDN06680.1"/>
    <property type="molecule type" value="Genomic_DNA"/>
</dbReference>
<evidence type="ECO:0000313" key="7">
    <source>
        <dbReference type="Proteomes" id="UP000199182"/>
    </source>
</evidence>
<evidence type="ECO:0000256" key="2">
    <source>
        <dbReference type="ARBA" id="ARBA00023082"/>
    </source>
</evidence>
<dbReference type="GO" id="GO:0016987">
    <property type="term" value="F:sigma factor activity"/>
    <property type="evidence" value="ECO:0007669"/>
    <property type="project" value="UniProtKB-KW"/>
</dbReference>
<dbReference type="AlphaFoldDB" id="A0A1G9YC90"/>
<dbReference type="Pfam" id="PF08281">
    <property type="entry name" value="Sigma70_r4_2"/>
    <property type="match status" value="1"/>
</dbReference>